<dbReference type="Pfam" id="PF00581">
    <property type="entry name" value="Rhodanese"/>
    <property type="match status" value="1"/>
</dbReference>
<protein>
    <recommendedName>
        <fullName evidence="1">Rhodanese domain-containing protein</fullName>
    </recommendedName>
</protein>
<evidence type="ECO:0000259" key="1">
    <source>
        <dbReference type="PROSITE" id="PS50206"/>
    </source>
</evidence>
<organism evidence="2 3">
    <name type="scientific">Tomitella cavernea</name>
    <dbReference type="NCBI Taxonomy" id="1387982"/>
    <lineage>
        <taxon>Bacteria</taxon>
        <taxon>Bacillati</taxon>
        <taxon>Actinomycetota</taxon>
        <taxon>Actinomycetes</taxon>
        <taxon>Mycobacteriales</taxon>
        <taxon>Tomitella</taxon>
    </lineage>
</organism>
<name>A0ABP9CDA3_9ACTN</name>
<reference evidence="3" key="1">
    <citation type="journal article" date="2019" name="Int. J. Syst. Evol. Microbiol.">
        <title>The Global Catalogue of Microorganisms (GCM) 10K type strain sequencing project: providing services to taxonomists for standard genome sequencing and annotation.</title>
        <authorList>
            <consortium name="The Broad Institute Genomics Platform"/>
            <consortium name="The Broad Institute Genome Sequencing Center for Infectious Disease"/>
            <person name="Wu L."/>
            <person name="Ma J."/>
        </authorList>
    </citation>
    <scope>NUCLEOTIDE SEQUENCE [LARGE SCALE GENOMIC DNA]</scope>
    <source>
        <strain evidence="3">JCM 18542</strain>
    </source>
</reference>
<gene>
    <name evidence="2" type="ORF">GCM10023353_06870</name>
</gene>
<evidence type="ECO:0000313" key="3">
    <source>
        <dbReference type="Proteomes" id="UP001500839"/>
    </source>
</evidence>
<dbReference type="RefSeq" id="WP_200172177.1">
    <property type="nucleotide sequence ID" value="NZ_BAABKQ010000001.1"/>
</dbReference>
<dbReference type="Gene3D" id="3.40.250.10">
    <property type="entry name" value="Rhodanese-like domain"/>
    <property type="match status" value="1"/>
</dbReference>
<evidence type="ECO:0000313" key="2">
    <source>
        <dbReference type="EMBL" id="GAA4806365.1"/>
    </source>
</evidence>
<sequence>MTTFMATGVAPSAPALPASGYPAVIARNAVVVDIRTYAQRAVAGALPGALAIAADLVESRLDPASTAHLAVAVDPRVQWVLVSDDGALASMAVQALRALGVRNAVHVDGGFLALERLGLVAAGDSAGHVRREAAAISAH</sequence>
<dbReference type="CDD" id="cd00158">
    <property type="entry name" value="RHOD"/>
    <property type="match status" value="1"/>
</dbReference>
<dbReference type="SUPFAM" id="SSF52821">
    <property type="entry name" value="Rhodanese/Cell cycle control phosphatase"/>
    <property type="match status" value="1"/>
</dbReference>
<feature type="domain" description="Rhodanese" evidence="1">
    <location>
        <begin position="25"/>
        <end position="123"/>
    </location>
</feature>
<dbReference type="EMBL" id="BAABKQ010000001">
    <property type="protein sequence ID" value="GAA4806365.1"/>
    <property type="molecule type" value="Genomic_DNA"/>
</dbReference>
<dbReference type="Proteomes" id="UP001500839">
    <property type="component" value="Unassembled WGS sequence"/>
</dbReference>
<dbReference type="InterPro" id="IPR036873">
    <property type="entry name" value="Rhodanese-like_dom_sf"/>
</dbReference>
<proteinExistence type="predicted"/>
<comment type="caution">
    <text evidence="2">The sequence shown here is derived from an EMBL/GenBank/DDBJ whole genome shotgun (WGS) entry which is preliminary data.</text>
</comment>
<dbReference type="PROSITE" id="PS50206">
    <property type="entry name" value="RHODANESE_3"/>
    <property type="match status" value="1"/>
</dbReference>
<dbReference type="SMART" id="SM00450">
    <property type="entry name" value="RHOD"/>
    <property type="match status" value="1"/>
</dbReference>
<keyword evidence="3" id="KW-1185">Reference proteome</keyword>
<dbReference type="InterPro" id="IPR001763">
    <property type="entry name" value="Rhodanese-like_dom"/>
</dbReference>
<accession>A0ABP9CDA3</accession>